<sequence length="215" mass="22995">MKVTKLKFDLQRFADGDTEVNSQAETSTESAGNGADSQSNADAGAQDDTTSFKSKSELDQYVQTQVNSALEEAKKGWAADQKQQKAYEDMTPEEQTQFDLDKAKKELEAARLENKVITNKATIASKLGADKLPVELVDLFGNQLGADEAKLNAFYDQTVKVFRNAVQSAVDQRLSASAGAPGAGVGNQESSAGVSAAQARNKSSKPQGINPWATK</sequence>
<gene>
    <name evidence="2" type="ORF">IV56_GL001102</name>
</gene>
<feature type="region of interest" description="Disordered" evidence="1">
    <location>
        <begin position="73"/>
        <end position="95"/>
    </location>
</feature>
<evidence type="ECO:0000313" key="2">
    <source>
        <dbReference type="EMBL" id="KRO16512.1"/>
    </source>
</evidence>
<organism evidence="2 3">
    <name type="scientific">Lacticaseibacillus saniviri JCM 17471 = DSM 24301</name>
    <dbReference type="NCBI Taxonomy" id="1293598"/>
    <lineage>
        <taxon>Bacteria</taxon>
        <taxon>Bacillati</taxon>
        <taxon>Bacillota</taxon>
        <taxon>Bacilli</taxon>
        <taxon>Lactobacillales</taxon>
        <taxon>Lactobacillaceae</taxon>
        <taxon>Lacticaseibacillus</taxon>
    </lineage>
</organism>
<feature type="compositionally biased region" description="Polar residues" evidence="1">
    <location>
        <begin position="19"/>
        <end position="53"/>
    </location>
</feature>
<dbReference type="Proteomes" id="UP000050969">
    <property type="component" value="Unassembled WGS sequence"/>
</dbReference>
<dbReference type="OrthoDB" id="2329754at2"/>
<dbReference type="STRING" id="1293598.IV56_GL001102"/>
<comment type="caution">
    <text evidence="2">The sequence shown here is derived from an EMBL/GenBank/DDBJ whole genome shotgun (WGS) entry which is preliminary data.</text>
</comment>
<dbReference type="InterPro" id="IPR025580">
    <property type="entry name" value="Gp46"/>
</dbReference>
<evidence type="ECO:0000313" key="3">
    <source>
        <dbReference type="Proteomes" id="UP000050969"/>
    </source>
</evidence>
<name>A0A0R2MW89_9LACO</name>
<dbReference type="EMBL" id="JQCE01000037">
    <property type="protein sequence ID" value="KRO16512.1"/>
    <property type="molecule type" value="Genomic_DNA"/>
</dbReference>
<dbReference type="AlphaFoldDB" id="A0A0R2MW89"/>
<reference evidence="2 3" key="1">
    <citation type="journal article" date="2015" name="Genome Announc.">
        <title>Expanding the biotechnology potential of lactobacilli through comparative genomics of 213 strains and associated genera.</title>
        <authorList>
            <person name="Sun Z."/>
            <person name="Harris H.M."/>
            <person name="McCann A."/>
            <person name="Guo C."/>
            <person name="Argimon S."/>
            <person name="Zhang W."/>
            <person name="Yang X."/>
            <person name="Jeffery I.B."/>
            <person name="Cooney J.C."/>
            <person name="Kagawa T.F."/>
            <person name="Liu W."/>
            <person name="Song Y."/>
            <person name="Salvetti E."/>
            <person name="Wrobel A."/>
            <person name="Rasinkangas P."/>
            <person name="Parkhill J."/>
            <person name="Rea M.C."/>
            <person name="O'Sullivan O."/>
            <person name="Ritari J."/>
            <person name="Douillard F.P."/>
            <person name="Paul Ross R."/>
            <person name="Yang R."/>
            <person name="Briner A.E."/>
            <person name="Felis G.E."/>
            <person name="de Vos W.M."/>
            <person name="Barrangou R."/>
            <person name="Klaenhammer T.R."/>
            <person name="Caufield P.W."/>
            <person name="Cui Y."/>
            <person name="Zhang H."/>
            <person name="O'Toole P.W."/>
        </authorList>
    </citation>
    <scope>NUCLEOTIDE SEQUENCE [LARGE SCALE GENOMIC DNA]</scope>
    <source>
        <strain evidence="2 3">DSM 24301</strain>
    </source>
</reference>
<keyword evidence="3" id="KW-1185">Reference proteome</keyword>
<proteinExistence type="predicted"/>
<dbReference type="RefSeq" id="WP_054777551.1">
    <property type="nucleotide sequence ID" value="NZ_BBBX01000015.1"/>
</dbReference>
<evidence type="ECO:0000256" key="1">
    <source>
        <dbReference type="SAM" id="MobiDB-lite"/>
    </source>
</evidence>
<feature type="compositionally biased region" description="Basic and acidic residues" evidence="1">
    <location>
        <begin position="73"/>
        <end position="88"/>
    </location>
</feature>
<evidence type="ECO:0008006" key="4">
    <source>
        <dbReference type="Google" id="ProtNLM"/>
    </source>
</evidence>
<feature type="compositionally biased region" description="Polar residues" evidence="1">
    <location>
        <begin position="187"/>
        <end position="207"/>
    </location>
</feature>
<dbReference type="Pfam" id="PF14265">
    <property type="entry name" value="DUF4355"/>
    <property type="match status" value="1"/>
</dbReference>
<feature type="region of interest" description="Disordered" evidence="1">
    <location>
        <begin position="172"/>
        <end position="215"/>
    </location>
</feature>
<protein>
    <recommendedName>
        <fullName evidence="4">Scaffold protein</fullName>
    </recommendedName>
</protein>
<accession>A0A0R2MW89</accession>
<feature type="region of interest" description="Disordered" evidence="1">
    <location>
        <begin position="14"/>
        <end position="57"/>
    </location>
</feature>
<dbReference type="PATRIC" id="fig|1293598.4.peg.1164"/>